<keyword evidence="2" id="KW-0813">Transport</keyword>
<evidence type="ECO:0000256" key="1">
    <source>
        <dbReference type="ARBA" id="ARBA00004141"/>
    </source>
</evidence>
<dbReference type="InterPro" id="IPR020846">
    <property type="entry name" value="MFS_dom"/>
</dbReference>
<evidence type="ECO:0000313" key="11">
    <source>
        <dbReference type="Proteomes" id="UP000255066"/>
    </source>
</evidence>
<feature type="transmembrane region" description="Helical" evidence="6">
    <location>
        <begin position="338"/>
        <end position="362"/>
    </location>
</feature>
<feature type="transmembrane region" description="Helical" evidence="6">
    <location>
        <begin position="134"/>
        <end position="156"/>
    </location>
</feature>
<dbReference type="STRING" id="28083.Lbir_2093"/>
<dbReference type="Gene3D" id="1.20.1720.10">
    <property type="entry name" value="Multidrug resistance protein D"/>
    <property type="match status" value="1"/>
</dbReference>
<dbReference type="OrthoDB" id="9814303at2"/>
<feature type="transmembrane region" description="Helical" evidence="6">
    <location>
        <begin position="305"/>
        <end position="326"/>
    </location>
</feature>
<feature type="transmembrane region" description="Helical" evidence="6">
    <location>
        <begin position="162"/>
        <end position="181"/>
    </location>
</feature>
<feature type="transmembrane region" description="Helical" evidence="6">
    <location>
        <begin position="104"/>
        <end position="122"/>
    </location>
</feature>
<dbReference type="Pfam" id="PF07690">
    <property type="entry name" value="MFS_1"/>
    <property type="match status" value="1"/>
</dbReference>
<evidence type="ECO:0000313" key="9">
    <source>
        <dbReference type="EMBL" id="STX31617.1"/>
    </source>
</evidence>
<accession>A0A378I8S5</accession>
<evidence type="ECO:0000256" key="6">
    <source>
        <dbReference type="SAM" id="Phobius"/>
    </source>
</evidence>
<feature type="transmembrane region" description="Helical" evidence="6">
    <location>
        <begin position="219"/>
        <end position="241"/>
    </location>
</feature>
<dbReference type="PANTHER" id="PTHR23502:SF132">
    <property type="entry name" value="POLYAMINE TRANSPORTER 2-RELATED"/>
    <property type="match status" value="1"/>
</dbReference>
<evidence type="ECO:0000259" key="7">
    <source>
        <dbReference type="PROSITE" id="PS50850"/>
    </source>
</evidence>
<feature type="transmembrane region" description="Helical" evidence="6">
    <location>
        <begin position="279"/>
        <end position="299"/>
    </location>
</feature>
<dbReference type="Proteomes" id="UP000255066">
    <property type="component" value="Unassembled WGS sequence"/>
</dbReference>
<feature type="transmembrane region" description="Helical" evidence="6">
    <location>
        <begin position="247"/>
        <end position="267"/>
    </location>
</feature>
<reference evidence="8 10" key="1">
    <citation type="submission" date="2015-11" db="EMBL/GenBank/DDBJ databases">
        <title>Genomic analysis of 38 Legionella species identifies large and diverse effector repertoires.</title>
        <authorList>
            <person name="Burstein D."/>
            <person name="Amaro F."/>
            <person name="Zusman T."/>
            <person name="Lifshitz Z."/>
            <person name="Cohen O."/>
            <person name="Gilbert J.A."/>
            <person name="Pupko T."/>
            <person name="Shuman H.A."/>
            <person name="Segal G."/>
        </authorList>
    </citation>
    <scope>NUCLEOTIDE SEQUENCE [LARGE SCALE GENOMIC DNA]</scope>
    <source>
        <strain evidence="8 10">CDC#1407-AL-14</strain>
    </source>
</reference>
<feature type="transmembrane region" description="Helical" evidence="6">
    <location>
        <begin position="368"/>
        <end position="388"/>
    </location>
</feature>
<keyword evidence="4 6" id="KW-1133">Transmembrane helix</keyword>
<dbReference type="GO" id="GO:0022857">
    <property type="term" value="F:transmembrane transporter activity"/>
    <property type="evidence" value="ECO:0007669"/>
    <property type="project" value="InterPro"/>
</dbReference>
<dbReference type="InterPro" id="IPR011701">
    <property type="entry name" value="MFS"/>
</dbReference>
<gene>
    <name evidence="9" type="primary">cmr_3</name>
    <name evidence="8" type="ORF">Lbir_2093</name>
    <name evidence="9" type="ORF">NCTC12437_01391</name>
</gene>
<evidence type="ECO:0000256" key="4">
    <source>
        <dbReference type="ARBA" id="ARBA00022989"/>
    </source>
</evidence>
<feature type="domain" description="Major facilitator superfamily (MFS) profile" evidence="7">
    <location>
        <begin position="10"/>
        <end position="394"/>
    </location>
</feature>
<keyword evidence="3 6" id="KW-0812">Transmembrane</keyword>
<keyword evidence="10" id="KW-1185">Reference proteome</keyword>
<evidence type="ECO:0000256" key="5">
    <source>
        <dbReference type="ARBA" id="ARBA00023136"/>
    </source>
</evidence>
<dbReference type="PROSITE" id="PS50850">
    <property type="entry name" value="MFS"/>
    <property type="match status" value="1"/>
</dbReference>
<comment type="subcellular location">
    <subcellularLocation>
        <location evidence="1">Membrane</location>
        <topology evidence="1">Multi-pass membrane protein</topology>
    </subcellularLocation>
</comment>
<feature type="transmembrane region" description="Helical" evidence="6">
    <location>
        <begin position="76"/>
        <end position="98"/>
    </location>
</feature>
<dbReference type="InterPro" id="IPR036259">
    <property type="entry name" value="MFS_trans_sf"/>
</dbReference>
<dbReference type="RefSeq" id="WP_058524104.1">
    <property type="nucleotide sequence ID" value="NZ_CAAAHV010000018.1"/>
</dbReference>
<feature type="transmembrane region" description="Helical" evidence="6">
    <location>
        <begin position="45"/>
        <end position="64"/>
    </location>
</feature>
<protein>
    <submittedName>
        <fullName evidence="9">Multidrug efflux system protein</fullName>
    </submittedName>
</protein>
<evidence type="ECO:0000313" key="8">
    <source>
        <dbReference type="EMBL" id="KTC69354.1"/>
    </source>
</evidence>
<feature type="transmembrane region" description="Helical" evidence="6">
    <location>
        <begin position="9"/>
        <end position="25"/>
    </location>
</feature>
<proteinExistence type="predicted"/>
<dbReference type="GO" id="GO:0005886">
    <property type="term" value="C:plasma membrane"/>
    <property type="evidence" value="ECO:0007669"/>
    <property type="project" value="TreeGrafter"/>
</dbReference>
<dbReference type="EMBL" id="UGNW01000001">
    <property type="protein sequence ID" value="STX31617.1"/>
    <property type="molecule type" value="Genomic_DNA"/>
</dbReference>
<keyword evidence="5 6" id="KW-0472">Membrane</keyword>
<dbReference type="EMBL" id="LNXT01000040">
    <property type="protein sequence ID" value="KTC69354.1"/>
    <property type="molecule type" value="Genomic_DNA"/>
</dbReference>
<dbReference type="SUPFAM" id="SSF103473">
    <property type="entry name" value="MFS general substrate transporter"/>
    <property type="match status" value="1"/>
</dbReference>
<evidence type="ECO:0000256" key="2">
    <source>
        <dbReference type="ARBA" id="ARBA00022448"/>
    </source>
</evidence>
<reference evidence="9 11" key="2">
    <citation type="submission" date="2018-06" db="EMBL/GenBank/DDBJ databases">
        <authorList>
            <consortium name="Pathogen Informatics"/>
            <person name="Doyle S."/>
        </authorList>
    </citation>
    <scope>NUCLEOTIDE SEQUENCE [LARGE SCALE GENOMIC DNA]</scope>
    <source>
        <strain evidence="9 11">NCTC12437</strain>
    </source>
</reference>
<evidence type="ECO:0000313" key="10">
    <source>
        <dbReference type="Proteomes" id="UP000054735"/>
    </source>
</evidence>
<organism evidence="9 11">
    <name type="scientific">Legionella birminghamensis</name>
    <dbReference type="NCBI Taxonomy" id="28083"/>
    <lineage>
        <taxon>Bacteria</taxon>
        <taxon>Pseudomonadati</taxon>
        <taxon>Pseudomonadota</taxon>
        <taxon>Gammaproteobacteria</taxon>
        <taxon>Legionellales</taxon>
        <taxon>Legionellaceae</taxon>
        <taxon>Legionella</taxon>
    </lineage>
</organism>
<dbReference type="AlphaFoldDB" id="A0A378I8S5"/>
<dbReference type="PANTHER" id="PTHR23502">
    <property type="entry name" value="MAJOR FACILITATOR SUPERFAMILY"/>
    <property type="match status" value="1"/>
</dbReference>
<evidence type="ECO:0000256" key="3">
    <source>
        <dbReference type="ARBA" id="ARBA00022692"/>
    </source>
</evidence>
<name>A0A378I8S5_9GAMM</name>
<sequence>MLSSSNKKLFPVFLVSYELISYLSVDAYLPAMPTIATQFDVSDSLVQLTLTLIFLGNVFAQLLLGGISEQYSRRKILLWGGVLFVAASFLAAFSPGIISLLIARFLQGMAITSLIITGYSTIHVLYDQEQAVKIIAWMGSITVFAPAIGPLLGALILKLASWRWIFLILAVGATYCLIYLFKLMPETANSDTPKSSFQLLAKKYWKTTMDPLFIRPASAWCLLFAGLTAWSICGPFFVISYLQYDPITFGIVQGLIFAFFILGTRCLGWLLRFYALRGIATLCSIIVLVSGLLALIFSITGLFTLTTLIATLLPMVFSLGVGFPVFSRLAVESNDEPVIIKVSLYSLLLNLSSFFMGIIALSFLNKNILFFLLVMALLAFTSFALSYYKLPFEKAEHAEELPSEKEI</sequence>
<dbReference type="Proteomes" id="UP000054735">
    <property type="component" value="Unassembled WGS sequence"/>
</dbReference>